<feature type="transmembrane region" description="Helical" evidence="1">
    <location>
        <begin position="129"/>
        <end position="150"/>
    </location>
</feature>
<reference evidence="2 3" key="1">
    <citation type="submission" date="2018-04" db="EMBL/GenBank/DDBJ databases">
        <title>Genomic Encyclopedia of Type Strains, Phase IV (KMG-IV): sequencing the most valuable type-strain genomes for metagenomic binning, comparative biology and taxonomic classification.</title>
        <authorList>
            <person name="Goeker M."/>
        </authorList>
    </citation>
    <scope>NUCLEOTIDE SEQUENCE [LARGE SCALE GENOMIC DNA]</scope>
    <source>
        <strain evidence="2 3">DSM 45771</strain>
    </source>
</reference>
<keyword evidence="1" id="KW-0812">Transmembrane</keyword>
<comment type="caution">
    <text evidence="2">The sequence shown here is derived from an EMBL/GenBank/DDBJ whole genome shotgun (WGS) entry which is preliminary data.</text>
</comment>
<accession>A0A2U1FFM1</accession>
<proteinExistence type="predicted"/>
<dbReference type="InterPro" id="IPR023393">
    <property type="entry name" value="START-like_dom_sf"/>
</dbReference>
<sequence>MFVVQHAPGYVPRVQTTLRATGPLPADEAWERYADLDRWSHWAPQISGVTVTETPGPDARRLVNGLRGTVRAAGLVRLPFEVTAVDEAARTWSWRVGVGPVTLHLDHGVEDARADGDPRLRSRTWLRTTGPAFVVLPYAPLALVALHSLLLER</sequence>
<dbReference type="SUPFAM" id="SSF55961">
    <property type="entry name" value="Bet v1-like"/>
    <property type="match status" value="1"/>
</dbReference>
<dbReference type="AlphaFoldDB" id="A0A2U1FFM1"/>
<dbReference type="EMBL" id="QEKW01000004">
    <property type="protein sequence ID" value="PVZ10959.1"/>
    <property type="molecule type" value="Genomic_DNA"/>
</dbReference>
<dbReference type="InterPro" id="IPR019587">
    <property type="entry name" value="Polyketide_cyclase/dehydratase"/>
</dbReference>
<evidence type="ECO:0000313" key="3">
    <source>
        <dbReference type="Proteomes" id="UP000245639"/>
    </source>
</evidence>
<keyword evidence="1" id="KW-1133">Transmembrane helix</keyword>
<dbReference type="RefSeq" id="WP_243417991.1">
    <property type="nucleotide sequence ID" value="NZ_QEKW01000004.1"/>
</dbReference>
<gene>
    <name evidence="2" type="ORF">C8D89_104173</name>
</gene>
<name>A0A2U1FFM1_9PSEU</name>
<dbReference type="Proteomes" id="UP000245639">
    <property type="component" value="Unassembled WGS sequence"/>
</dbReference>
<evidence type="ECO:0000256" key="1">
    <source>
        <dbReference type="SAM" id="Phobius"/>
    </source>
</evidence>
<dbReference type="CDD" id="cd07812">
    <property type="entry name" value="SRPBCC"/>
    <property type="match status" value="1"/>
</dbReference>
<organism evidence="2 3">
    <name type="scientific">Actinomycetospora cinnamomea</name>
    <dbReference type="NCBI Taxonomy" id="663609"/>
    <lineage>
        <taxon>Bacteria</taxon>
        <taxon>Bacillati</taxon>
        <taxon>Actinomycetota</taxon>
        <taxon>Actinomycetes</taxon>
        <taxon>Pseudonocardiales</taxon>
        <taxon>Pseudonocardiaceae</taxon>
        <taxon>Actinomycetospora</taxon>
    </lineage>
</organism>
<dbReference type="Gene3D" id="3.30.530.20">
    <property type="match status" value="1"/>
</dbReference>
<protein>
    <submittedName>
        <fullName evidence="2">Polyketide cyclase/dehydrase/lipid transport protein</fullName>
    </submittedName>
</protein>
<keyword evidence="1" id="KW-0472">Membrane</keyword>
<dbReference type="Pfam" id="PF10604">
    <property type="entry name" value="Polyketide_cyc2"/>
    <property type="match status" value="1"/>
</dbReference>
<evidence type="ECO:0000313" key="2">
    <source>
        <dbReference type="EMBL" id="PVZ10959.1"/>
    </source>
</evidence>
<keyword evidence="3" id="KW-1185">Reference proteome</keyword>